<reference evidence="5 6" key="1">
    <citation type="submission" date="2018-06" db="EMBL/GenBank/DDBJ databases">
        <title>Genomic Encyclopedia of Type Strains, Phase III (KMG-III): the genomes of soil and plant-associated and newly described type strains.</title>
        <authorList>
            <person name="Whitman W."/>
        </authorList>
    </citation>
    <scope>NUCLEOTIDE SEQUENCE [LARGE SCALE GENOMIC DNA]</scope>
    <source>
        <strain evidence="5 6">CECT 9025</strain>
    </source>
</reference>
<feature type="domain" description="HTH gntR-type" evidence="4">
    <location>
        <begin position="19"/>
        <end position="86"/>
    </location>
</feature>
<dbReference type="SUPFAM" id="SSF48008">
    <property type="entry name" value="GntR ligand-binding domain-like"/>
    <property type="match status" value="1"/>
</dbReference>
<protein>
    <submittedName>
        <fullName evidence="5">GntR family transcriptional regulator</fullName>
    </submittedName>
</protein>
<dbReference type="PANTHER" id="PTHR43537:SF5">
    <property type="entry name" value="UXU OPERON TRANSCRIPTIONAL REGULATOR"/>
    <property type="match status" value="1"/>
</dbReference>
<dbReference type="AlphaFoldDB" id="A0A318SSI6"/>
<keyword evidence="6" id="KW-1185">Reference proteome</keyword>
<dbReference type="PANTHER" id="PTHR43537">
    <property type="entry name" value="TRANSCRIPTIONAL REGULATOR, GNTR FAMILY"/>
    <property type="match status" value="1"/>
</dbReference>
<dbReference type="Gene3D" id="1.10.10.10">
    <property type="entry name" value="Winged helix-like DNA-binding domain superfamily/Winged helix DNA-binding domain"/>
    <property type="match status" value="1"/>
</dbReference>
<accession>A0A318SSI6</accession>
<organism evidence="5 6">
    <name type="scientific">Pseudoroseicyclus aestuarii</name>
    <dbReference type="NCBI Taxonomy" id="1795041"/>
    <lineage>
        <taxon>Bacteria</taxon>
        <taxon>Pseudomonadati</taxon>
        <taxon>Pseudomonadota</taxon>
        <taxon>Alphaproteobacteria</taxon>
        <taxon>Rhodobacterales</taxon>
        <taxon>Paracoccaceae</taxon>
        <taxon>Pseudoroseicyclus</taxon>
    </lineage>
</organism>
<dbReference type="InterPro" id="IPR000524">
    <property type="entry name" value="Tscrpt_reg_HTH_GntR"/>
</dbReference>
<dbReference type="Gene3D" id="1.20.120.530">
    <property type="entry name" value="GntR ligand-binding domain-like"/>
    <property type="match status" value="1"/>
</dbReference>
<dbReference type="SMART" id="SM00895">
    <property type="entry name" value="FCD"/>
    <property type="match status" value="1"/>
</dbReference>
<dbReference type="SMART" id="SM00345">
    <property type="entry name" value="HTH_GNTR"/>
    <property type="match status" value="1"/>
</dbReference>
<evidence type="ECO:0000256" key="1">
    <source>
        <dbReference type="ARBA" id="ARBA00023015"/>
    </source>
</evidence>
<dbReference type="Proteomes" id="UP000248311">
    <property type="component" value="Unassembled WGS sequence"/>
</dbReference>
<dbReference type="OrthoDB" id="7620579at2"/>
<proteinExistence type="predicted"/>
<dbReference type="InterPro" id="IPR008920">
    <property type="entry name" value="TF_FadR/GntR_C"/>
</dbReference>
<keyword evidence="3" id="KW-0804">Transcription</keyword>
<evidence type="ECO:0000256" key="3">
    <source>
        <dbReference type="ARBA" id="ARBA00023163"/>
    </source>
</evidence>
<dbReference type="InterPro" id="IPR036388">
    <property type="entry name" value="WH-like_DNA-bd_sf"/>
</dbReference>
<gene>
    <name evidence="5" type="ORF">DFP88_102705</name>
</gene>
<dbReference type="GO" id="GO:0003700">
    <property type="term" value="F:DNA-binding transcription factor activity"/>
    <property type="evidence" value="ECO:0007669"/>
    <property type="project" value="InterPro"/>
</dbReference>
<sequence length="238" mass="26738">MNDTDQTTALDPDRPGDAHLLRQTAYDRIEVLLDRGELAPGRLVSQRELVQMTGSSLGSIREAIPRLEAEGLLQTLPKRGLMIPSLDVSFVRDAYGLRRRLELGAVEAAYRNLPRETLLHWLTRHEALTSEVRDDRSEVKSKEVQDLDWAMHKQMIAADHNGLVDNVYRTTAIKIRMAVQSRIKVTPFNAERVIREHLAFLRPLAEGDLVEARAALARHVDNSLTLALGGTLDDQRPG</sequence>
<evidence type="ECO:0000313" key="5">
    <source>
        <dbReference type="EMBL" id="PYE84901.1"/>
    </source>
</evidence>
<dbReference type="EMBL" id="QJTE01000002">
    <property type="protein sequence ID" value="PYE84901.1"/>
    <property type="molecule type" value="Genomic_DNA"/>
</dbReference>
<dbReference type="Pfam" id="PF00392">
    <property type="entry name" value="GntR"/>
    <property type="match status" value="1"/>
</dbReference>
<dbReference type="SUPFAM" id="SSF46785">
    <property type="entry name" value="Winged helix' DNA-binding domain"/>
    <property type="match status" value="1"/>
</dbReference>
<dbReference type="Pfam" id="PF07729">
    <property type="entry name" value="FCD"/>
    <property type="match status" value="1"/>
</dbReference>
<evidence type="ECO:0000259" key="4">
    <source>
        <dbReference type="PROSITE" id="PS50949"/>
    </source>
</evidence>
<evidence type="ECO:0000256" key="2">
    <source>
        <dbReference type="ARBA" id="ARBA00023125"/>
    </source>
</evidence>
<keyword evidence="1" id="KW-0805">Transcription regulation</keyword>
<dbReference type="InterPro" id="IPR036390">
    <property type="entry name" value="WH_DNA-bd_sf"/>
</dbReference>
<dbReference type="RefSeq" id="WP_110813939.1">
    <property type="nucleotide sequence ID" value="NZ_QJTE01000002.1"/>
</dbReference>
<keyword evidence="2" id="KW-0238">DNA-binding</keyword>
<dbReference type="InterPro" id="IPR011711">
    <property type="entry name" value="GntR_C"/>
</dbReference>
<evidence type="ECO:0000313" key="6">
    <source>
        <dbReference type="Proteomes" id="UP000248311"/>
    </source>
</evidence>
<name>A0A318SSI6_9RHOB</name>
<comment type="caution">
    <text evidence="5">The sequence shown here is derived from an EMBL/GenBank/DDBJ whole genome shotgun (WGS) entry which is preliminary data.</text>
</comment>
<dbReference type="PROSITE" id="PS50949">
    <property type="entry name" value="HTH_GNTR"/>
    <property type="match status" value="1"/>
</dbReference>
<dbReference type="GO" id="GO:0003677">
    <property type="term" value="F:DNA binding"/>
    <property type="evidence" value="ECO:0007669"/>
    <property type="project" value="UniProtKB-KW"/>
</dbReference>